<dbReference type="Proteomes" id="UP001305220">
    <property type="component" value="Chromosome"/>
</dbReference>
<proteinExistence type="predicted"/>
<dbReference type="AlphaFoldDB" id="A0AA96DSL5"/>
<gene>
    <name evidence="1" type="ORF">RMP68_07510</name>
</gene>
<dbReference type="RefSeq" id="WP_390871534.1">
    <property type="nucleotide sequence ID" value="NZ_CP128652.1"/>
</dbReference>
<dbReference type="EMBL" id="CP134856">
    <property type="protein sequence ID" value="WNL33359.1"/>
    <property type="molecule type" value="Genomic_DNA"/>
</dbReference>
<sequence>MKLTQQDKARLLGIDSRTIRKWRKDRPYLMKLLKKVLHLKSL</sequence>
<name>A0AA96DSL5_9BACT</name>
<protein>
    <submittedName>
        <fullName evidence="1">Uncharacterized protein</fullName>
    </submittedName>
</protein>
<accession>A0AA96DSL5</accession>
<organism evidence="1">
    <name type="scientific">Arcobacter cryaerophilus gv. pseudocryaerophilus</name>
    <dbReference type="NCBI Taxonomy" id="2933791"/>
    <lineage>
        <taxon>Bacteria</taxon>
        <taxon>Pseudomonadati</taxon>
        <taxon>Campylobacterota</taxon>
        <taxon>Epsilonproteobacteria</taxon>
        <taxon>Campylobacterales</taxon>
        <taxon>Arcobacteraceae</taxon>
        <taxon>Aliarcobacter</taxon>
    </lineage>
</organism>
<evidence type="ECO:0000313" key="1">
    <source>
        <dbReference type="EMBL" id="WNL33359.1"/>
    </source>
</evidence>
<reference evidence="1" key="1">
    <citation type="submission" date="2023-09" db="EMBL/GenBank/DDBJ databases">
        <title>Arcobacter tbilisiensis sp. nov. isolated from chicken meat in Tbilisi, Georgia.</title>
        <authorList>
            <person name="Matthias R."/>
            <person name="Zautner A.E."/>
        </authorList>
    </citation>
    <scope>NUCLEOTIDE SEQUENCE</scope>
    <source>
        <strain evidence="1">LEO 62</strain>
    </source>
</reference>